<evidence type="ECO:0000313" key="11">
    <source>
        <dbReference type="Proteomes" id="UP001054889"/>
    </source>
</evidence>
<dbReference type="Pfam" id="PF25797">
    <property type="entry name" value="PDF2_C"/>
    <property type="match status" value="2"/>
</dbReference>
<dbReference type="GO" id="GO:0008289">
    <property type="term" value="F:lipid binding"/>
    <property type="evidence" value="ECO:0007669"/>
    <property type="project" value="InterPro"/>
</dbReference>
<feature type="region of interest" description="Disordered" evidence="8">
    <location>
        <begin position="529"/>
        <end position="557"/>
    </location>
</feature>
<evidence type="ECO:0000313" key="10">
    <source>
        <dbReference type="EMBL" id="GJN17601.1"/>
    </source>
</evidence>
<keyword evidence="7" id="KW-0175">Coiled coil</keyword>
<evidence type="ECO:0000256" key="1">
    <source>
        <dbReference type="ARBA" id="ARBA00004123"/>
    </source>
</evidence>
<proteinExistence type="predicted"/>
<dbReference type="PROSITE" id="PS50848">
    <property type="entry name" value="START"/>
    <property type="match status" value="1"/>
</dbReference>
<evidence type="ECO:0000256" key="5">
    <source>
        <dbReference type="ARBA" id="ARBA00023163"/>
    </source>
</evidence>
<evidence type="ECO:0000256" key="8">
    <source>
        <dbReference type="SAM" id="MobiDB-lite"/>
    </source>
</evidence>
<evidence type="ECO:0000256" key="3">
    <source>
        <dbReference type="ARBA" id="ARBA00023125"/>
    </source>
</evidence>
<feature type="domain" description="START" evidence="9">
    <location>
        <begin position="168"/>
        <end position="424"/>
    </location>
</feature>
<organism evidence="10 11">
    <name type="scientific">Eleusine coracana subsp. coracana</name>
    <dbReference type="NCBI Taxonomy" id="191504"/>
    <lineage>
        <taxon>Eukaryota</taxon>
        <taxon>Viridiplantae</taxon>
        <taxon>Streptophyta</taxon>
        <taxon>Embryophyta</taxon>
        <taxon>Tracheophyta</taxon>
        <taxon>Spermatophyta</taxon>
        <taxon>Magnoliopsida</taxon>
        <taxon>Liliopsida</taxon>
        <taxon>Poales</taxon>
        <taxon>Poaceae</taxon>
        <taxon>PACMAD clade</taxon>
        <taxon>Chloridoideae</taxon>
        <taxon>Cynodonteae</taxon>
        <taxon>Eleusininae</taxon>
        <taxon>Eleusine</taxon>
    </lineage>
</organism>
<protein>
    <recommendedName>
        <fullName evidence="9">START domain-containing protein</fullName>
    </recommendedName>
</protein>
<evidence type="ECO:0000256" key="4">
    <source>
        <dbReference type="ARBA" id="ARBA00023155"/>
    </source>
</evidence>
<reference evidence="10" key="1">
    <citation type="journal article" date="2018" name="DNA Res.">
        <title>Multiple hybrid de novo genome assembly of finger millet, an orphan allotetraploid crop.</title>
        <authorList>
            <person name="Hatakeyama M."/>
            <person name="Aluri S."/>
            <person name="Balachadran M.T."/>
            <person name="Sivarajan S.R."/>
            <person name="Patrignani A."/>
            <person name="Gruter S."/>
            <person name="Poveda L."/>
            <person name="Shimizu-Inatsugi R."/>
            <person name="Baeten J."/>
            <person name="Francoijs K.J."/>
            <person name="Nataraja K.N."/>
            <person name="Reddy Y.A.N."/>
            <person name="Phadnis S."/>
            <person name="Ravikumar R.L."/>
            <person name="Schlapbach R."/>
            <person name="Sreeman S.M."/>
            <person name="Shimizu K.K."/>
        </authorList>
    </citation>
    <scope>NUCLEOTIDE SEQUENCE</scope>
</reference>
<dbReference type="AlphaFoldDB" id="A0AAV5E4Z0"/>
<feature type="region of interest" description="Disordered" evidence="8">
    <location>
        <begin position="13"/>
        <end position="41"/>
    </location>
</feature>
<keyword evidence="6" id="KW-0539">Nucleus</keyword>
<dbReference type="PANTHER" id="PTHR45654:SF24">
    <property type="entry name" value="HOMEOBOX-LEUCINE ZIPPER PROTEIN GLABRA 2"/>
    <property type="match status" value="1"/>
</dbReference>
<keyword evidence="2" id="KW-0805">Transcription regulation</keyword>
<gene>
    <name evidence="10" type="primary">gb04681</name>
    <name evidence="10" type="ORF">PR202_gb04681</name>
</gene>
<dbReference type="GO" id="GO:0003677">
    <property type="term" value="F:DNA binding"/>
    <property type="evidence" value="ECO:0007669"/>
    <property type="project" value="UniProtKB-KW"/>
</dbReference>
<keyword evidence="5" id="KW-0804">Transcription</keyword>
<feature type="region of interest" description="Disordered" evidence="8">
    <location>
        <begin position="132"/>
        <end position="153"/>
    </location>
</feature>
<dbReference type="Pfam" id="PF01852">
    <property type="entry name" value="START"/>
    <property type="match status" value="1"/>
</dbReference>
<name>A0AAV5E4Z0_ELECO</name>
<evidence type="ECO:0000256" key="2">
    <source>
        <dbReference type="ARBA" id="ARBA00023015"/>
    </source>
</evidence>
<dbReference type="Gene3D" id="3.30.530.20">
    <property type="match status" value="1"/>
</dbReference>
<dbReference type="InterPro" id="IPR023393">
    <property type="entry name" value="START-like_dom_sf"/>
</dbReference>
<feature type="coiled-coil region" evidence="7">
    <location>
        <begin position="102"/>
        <end position="129"/>
    </location>
</feature>
<feature type="region of interest" description="Disordered" evidence="8">
    <location>
        <begin position="470"/>
        <end position="493"/>
    </location>
</feature>
<feature type="compositionally biased region" description="Low complexity" evidence="8">
    <location>
        <begin position="140"/>
        <end position="150"/>
    </location>
</feature>
<dbReference type="SMART" id="SM00234">
    <property type="entry name" value="START"/>
    <property type="match status" value="1"/>
</dbReference>
<keyword evidence="4" id="KW-0371">Homeobox</keyword>
<comment type="subcellular location">
    <subcellularLocation>
        <location evidence="1">Nucleus</location>
    </subcellularLocation>
</comment>
<dbReference type="InterPro" id="IPR057993">
    <property type="entry name" value="HD-Zip_IV_C"/>
</dbReference>
<dbReference type="CDD" id="cd08875">
    <property type="entry name" value="START_ArGLABRA2_like"/>
    <property type="match status" value="1"/>
</dbReference>
<evidence type="ECO:0000259" key="9">
    <source>
        <dbReference type="PROSITE" id="PS50848"/>
    </source>
</evidence>
<dbReference type="InterPro" id="IPR002913">
    <property type="entry name" value="START_lipid-bd_dom"/>
</dbReference>
<keyword evidence="3" id="KW-0238">DNA-binding</keyword>
<dbReference type="PANTHER" id="PTHR45654">
    <property type="entry name" value="HOMEOBOX-LEUCINE ZIPPER PROTEIN MERISTEM L1"/>
    <property type="match status" value="1"/>
</dbReference>
<dbReference type="EMBL" id="BQKI01000073">
    <property type="protein sequence ID" value="GJN17601.1"/>
    <property type="molecule type" value="Genomic_DNA"/>
</dbReference>
<sequence>MCLRLIDRVTGCSKSRRTQTTSSGSSSASSSASLRAKSSSGFRTDELRSSLTCVGHSGAAGELAAQVRAGEAPGGEPRHERAREEIIALSKLRHPVLLLELANRALDEEQLLRLENAKLKAEIEKLRGTLGMPATDAVGSPSPASPSCASQKIHSPGSLDDYVEGFLLDHDKARILELANRALDELTTMCSAAEPLWVRSVETGRDVLNYDEYLRLFPHEEDSGGRRAAGWSVEASRETGIVYLDPTRLVRAFMDVVYYSTNDLLTALSFSTSNQWKELFPSMISKASMLSVIQPGDNDGGQDGVVQLMFAEVQMLTPVLPTREYRFLRYCKKLTAEKWATVDVSLDKVEHASSSTACRCLRKPSGCVVEEQTNGHCKVTWVEHTTCRNVTVPSMYRAAAASGLAFGARRWVAALQLQCERMVFSVATNIPTRDSNGVSTMAGRRSVLKLAHRMSWSLCRGIGASRGMAWSKAPNGNGGGDVRVTSRKNTGDPGEPQGLIACAVLSTWLPVSPAALLGFLRDETRRHEVADTARPLPPRVSQAADSSSEPEDKNDGKWILQDSCTGPCESILVYAPVDAAILRPVIDGHDSSEVALLPCGFAVTPDGLDSRSAVITSTRDDDEMMSRAAGSLVAVAFQALVPAGAASPATGGAIPPDSVATVTGLVSRTLDNIKKALRCEDC</sequence>
<feature type="compositionally biased region" description="Low complexity" evidence="8">
    <location>
        <begin position="18"/>
        <end position="40"/>
    </location>
</feature>
<keyword evidence="11" id="KW-1185">Reference proteome</keyword>
<dbReference type="Proteomes" id="UP001054889">
    <property type="component" value="Unassembled WGS sequence"/>
</dbReference>
<dbReference type="InterPro" id="IPR042160">
    <property type="entry name" value="HD-Zip_IV"/>
</dbReference>
<dbReference type="SUPFAM" id="SSF55961">
    <property type="entry name" value="Bet v1-like"/>
    <property type="match status" value="1"/>
</dbReference>
<evidence type="ECO:0000256" key="6">
    <source>
        <dbReference type="ARBA" id="ARBA00023242"/>
    </source>
</evidence>
<evidence type="ECO:0000256" key="7">
    <source>
        <dbReference type="SAM" id="Coils"/>
    </source>
</evidence>
<accession>A0AAV5E4Z0</accession>
<dbReference type="GO" id="GO:0005634">
    <property type="term" value="C:nucleus"/>
    <property type="evidence" value="ECO:0007669"/>
    <property type="project" value="UniProtKB-SubCell"/>
</dbReference>
<comment type="caution">
    <text evidence="10">The sequence shown here is derived from an EMBL/GenBank/DDBJ whole genome shotgun (WGS) entry which is preliminary data.</text>
</comment>
<reference evidence="10" key="2">
    <citation type="submission" date="2021-12" db="EMBL/GenBank/DDBJ databases">
        <title>Resequencing data analysis of finger millet.</title>
        <authorList>
            <person name="Hatakeyama M."/>
            <person name="Aluri S."/>
            <person name="Balachadran M.T."/>
            <person name="Sivarajan S.R."/>
            <person name="Poveda L."/>
            <person name="Shimizu-Inatsugi R."/>
            <person name="Schlapbach R."/>
            <person name="Sreeman S.M."/>
            <person name="Shimizu K.K."/>
        </authorList>
    </citation>
    <scope>NUCLEOTIDE SEQUENCE</scope>
</reference>